<dbReference type="PANTHER" id="PTHR44858:SF1">
    <property type="entry name" value="UDP-N-ACETYLGLUCOSAMINE--PEPTIDE N-ACETYLGLUCOSAMINYLTRANSFERASE SPINDLY-RELATED"/>
    <property type="match status" value="1"/>
</dbReference>
<evidence type="ECO:0000313" key="7">
    <source>
        <dbReference type="Proteomes" id="UP000442990"/>
    </source>
</evidence>
<evidence type="ECO:0000313" key="6">
    <source>
        <dbReference type="EMBL" id="KAB1977191.1"/>
    </source>
</evidence>
<feature type="region of interest" description="Disordered" evidence="4">
    <location>
        <begin position="1"/>
        <end position="107"/>
    </location>
</feature>
<feature type="repeat" description="TPR" evidence="3">
    <location>
        <begin position="339"/>
        <end position="372"/>
    </location>
</feature>
<comment type="caution">
    <text evidence="6">The sequence shown here is derived from an EMBL/GenBank/DDBJ whole genome shotgun (WGS) entry which is preliminary data.</text>
</comment>
<dbReference type="InterPro" id="IPR019734">
    <property type="entry name" value="TPR_rpt"/>
</dbReference>
<dbReference type="RefSeq" id="WP_151474793.1">
    <property type="nucleotide sequence ID" value="NZ_WBKG01000065.1"/>
</dbReference>
<name>A0A7J5D1W5_9ACTN</name>
<dbReference type="SMART" id="SM00028">
    <property type="entry name" value="TPR"/>
    <property type="match status" value="5"/>
</dbReference>
<evidence type="ECO:0000256" key="4">
    <source>
        <dbReference type="SAM" id="MobiDB-lite"/>
    </source>
</evidence>
<accession>A0A7J5D1W5</accession>
<dbReference type="EMBL" id="WBKG01000065">
    <property type="protein sequence ID" value="KAB1977191.1"/>
    <property type="molecule type" value="Genomic_DNA"/>
</dbReference>
<sequence length="563" mass="58832">MSPRTNDDATPDAEKATPDENTAAAMPDESTVEPAPADGTAETAATDGNAETAATDGTAETTIAATPAATAGDEDPEAPAREADAAKAAPADGTAEAVPGRGTADAADERVAAVRRLSRSQRRWRAAQLGFCAAALAVAMTAGAVVLGALRDGATTPAVAAVSSGVSPQLLASGDLDASIRSLQTHLRTQPKDFGGWATLGLAYVEQARTKGDPSRYPQAQEALGRSLKLRPDYDPALAGQAALAAARHDFTGALKYADLALEQNPYSERALSSRVDALVELGRYDEASKAADLADSRKPGVPVFTRFAYVHELRGDVKTARRVLEQALATATGRGDISYVASALGQLAWNQGDYHSALTYYARALAADDNYLPALEGRARTQAALGDRAAAIKGMEQIVQRYPLPQPLVELGELYEARGAAGDAQKARDQYALVNAWISLAHSYGVNADLDTALAAADHGDHEAALTAARAEWARRHTVHTADALAWALHVSGRDAEALPYARRATATGYRNASFLYHLGVIEGANGHTGKARTALKAALDLNPGFSPLGAREAREALEAAK</sequence>
<keyword evidence="2 3" id="KW-0802">TPR repeat</keyword>
<feature type="compositionally biased region" description="Low complexity" evidence="4">
    <location>
        <begin position="86"/>
        <end position="97"/>
    </location>
</feature>
<evidence type="ECO:0008006" key="8">
    <source>
        <dbReference type="Google" id="ProtNLM"/>
    </source>
</evidence>
<evidence type="ECO:0000256" key="5">
    <source>
        <dbReference type="SAM" id="Phobius"/>
    </source>
</evidence>
<keyword evidence="7" id="KW-1185">Reference proteome</keyword>
<dbReference type="Pfam" id="PF13181">
    <property type="entry name" value="TPR_8"/>
    <property type="match status" value="2"/>
</dbReference>
<keyword evidence="1" id="KW-0677">Repeat</keyword>
<dbReference type="AlphaFoldDB" id="A0A7J5D1W5"/>
<keyword evidence="5" id="KW-1133">Transmembrane helix</keyword>
<dbReference type="Gene3D" id="1.25.40.10">
    <property type="entry name" value="Tetratricopeptide repeat domain"/>
    <property type="match status" value="3"/>
</dbReference>
<reference evidence="6 7" key="1">
    <citation type="submission" date="2019-09" db="EMBL/GenBank/DDBJ databases">
        <title>Isolation and identification of active actinomycetes.</title>
        <authorList>
            <person name="Yu Z."/>
            <person name="Han C."/>
            <person name="Yu B."/>
        </authorList>
    </citation>
    <scope>NUCLEOTIDE SEQUENCE [LARGE SCALE GENOMIC DNA]</scope>
    <source>
        <strain evidence="6 7">NEAU-H2</strain>
    </source>
</reference>
<protein>
    <recommendedName>
        <fullName evidence="8">Tetratricopeptide repeat protein</fullName>
    </recommendedName>
</protein>
<keyword evidence="5" id="KW-0472">Membrane</keyword>
<evidence type="ECO:0000256" key="3">
    <source>
        <dbReference type="PROSITE-ProRule" id="PRU00339"/>
    </source>
</evidence>
<dbReference type="InterPro" id="IPR011990">
    <property type="entry name" value="TPR-like_helical_dom_sf"/>
</dbReference>
<evidence type="ECO:0000256" key="2">
    <source>
        <dbReference type="ARBA" id="ARBA00022803"/>
    </source>
</evidence>
<dbReference type="InterPro" id="IPR050498">
    <property type="entry name" value="Ycf3"/>
</dbReference>
<organism evidence="6 7">
    <name type="scientific">Streptomyces triticiradicis</name>
    <dbReference type="NCBI Taxonomy" id="2651189"/>
    <lineage>
        <taxon>Bacteria</taxon>
        <taxon>Bacillati</taxon>
        <taxon>Actinomycetota</taxon>
        <taxon>Actinomycetes</taxon>
        <taxon>Kitasatosporales</taxon>
        <taxon>Streptomycetaceae</taxon>
        <taxon>Streptomyces</taxon>
    </lineage>
</organism>
<gene>
    <name evidence="6" type="ORF">F8144_42655</name>
</gene>
<keyword evidence="5" id="KW-0812">Transmembrane</keyword>
<dbReference type="PROSITE" id="PS50005">
    <property type="entry name" value="TPR"/>
    <property type="match status" value="1"/>
</dbReference>
<dbReference type="Proteomes" id="UP000442990">
    <property type="component" value="Unassembled WGS sequence"/>
</dbReference>
<dbReference type="SUPFAM" id="SSF48452">
    <property type="entry name" value="TPR-like"/>
    <property type="match status" value="2"/>
</dbReference>
<feature type="transmembrane region" description="Helical" evidence="5">
    <location>
        <begin position="126"/>
        <end position="150"/>
    </location>
</feature>
<dbReference type="PANTHER" id="PTHR44858">
    <property type="entry name" value="TETRATRICOPEPTIDE REPEAT PROTEIN 6"/>
    <property type="match status" value="1"/>
</dbReference>
<evidence type="ECO:0000256" key="1">
    <source>
        <dbReference type="ARBA" id="ARBA00022737"/>
    </source>
</evidence>
<feature type="compositionally biased region" description="Low complexity" evidence="4">
    <location>
        <begin position="35"/>
        <end position="71"/>
    </location>
</feature>
<proteinExistence type="predicted"/>